<dbReference type="InterPro" id="IPR000412">
    <property type="entry name" value="ABC_2_transport"/>
</dbReference>
<dbReference type="InterPro" id="IPR052522">
    <property type="entry name" value="ABC-2_transport_permease"/>
</dbReference>
<feature type="transmembrane region" description="Helical" evidence="6">
    <location>
        <begin position="205"/>
        <end position="224"/>
    </location>
</feature>
<feature type="transmembrane region" description="Helical" evidence="6">
    <location>
        <begin position="25"/>
        <end position="48"/>
    </location>
</feature>
<feature type="domain" description="ABC transmembrane type-2" evidence="7">
    <location>
        <begin position="24"/>
        <end position="253"/>
    </location>
</feature>
<sequence length="258" mass="28614">MNRAQRHYIAFKTLVFKEIRRFTRIWIQTLLPPAVTMALYFIIFGSLIGTRIGPMEGFSYMEYIAPGLIMMAVITHSYSNVVSSFFSSKFQHYVEELLVSPTPNSIILAGYVVGGAARGLMVGVIVLLISLFFTHLKVEHPLITCSIAVLTALVFALGGFINAIFANNFDDISIVPNFVLTPLTYLGGVFYSINLMPEFGQTISLFNPILYMVNAFRYGILGVSDIDIRTAFGIILIFLIGLASFALYLLHKGVGIRS</sequence>
<protein>
    <recommendedName>
        <fullName evidence="6">Transport permease protein</fullName>
    </recommendedName>
</protein>
<proteinExistence type="inferred from homology"/>
<dbReference type="InterPro" id="IPR013525">
    <property type="entry name" value="ABC2_TM"/>
</dbReference>
<name>A0A4V1AVT5_9GAMM</name>
<keyword evidence="4 6" id="KW-1133">Transmembrane helix</keyword>
<dbReference type="PIRSF" id="PIRSF006648">
    <property type="entry name" value="DrrB"/>
    <property type="match status" value="1"/>
</dbReference>
<comment type="similarity">
    <text evidence="2 6">Belongs to the ABC-2 integral membrane protein family.</text>
</comment>
<dbReference type="AlphaFoldDB" id="A0A4V1AVT5"/>
<evidence type="ECO:0000256" key="4">
    <source>
        <dbReference type="ARBA" id="ARBA00022989"/>
    </source>
</evidence>
<dbReference type="GO" id="GO:0043190">
    <property type="term" value="C:ATP-binding cassette (ABC) transporter complex"/>
    <property type="evidence" value="ECO:0007669"/>
    <property type="project" value="InterPro"/>
</dbReference>
<evidence type="ECO:0000256" key="6">
    <source>
        <dbReference type="RuleBase" id="RU361157"/>
    </source>
</evidence>
<dbReference type="RefSeq" id="WP_134357385.1">
    <property type="nucleotide sequence ID" value="NZ_CP038033.1"/>
</dbReference>
<dbReference type="PRINTS" id="PR00164">
    <property type="entry name" value="ABC2TRNSPORT"/>
</dbReference>
<feature type="transmembrane region" description="Helical" evidence="6">
    <location>
        <begin position="172"/>
        <end position="193"/>
    </location>
</feature>
<evidence type="ECO:0000256" key="1">
    <source>
        <dbReference type="ARBA" id="ARBA00004141"/>
    </source>
</evidence>
<keyword evidence="6" id="KW-0813">Transport</keyword>
<dbReference type="Proteomes" id="UP000294325">
    <property type="component" value="Chromosome"/>
</dbReference>
<organism evidence="8 9">
    <name type="scientific">Nitrosococcus wardiae</name>
    <dbReference type="NCBI Taxonomy" id="1814290"/>
    <lineage>
        <taxon>Bacteria</taxon>
        <taxon>Pseudomonadati</taxon>
        <taxon>Pseudomonadota</taxon>
        <taxon>Gammaproteobacteria</taxon>
        <taxon>Chromatiales</taxon>
        <taxon>Chromatiaceae</taxon>
        <taxon>Nitrosococcus</taxon>
    </lineage>
</organism>
<dbReference type="InterPro" id="IPR047817">
    <property type="entry name" value="ABC2_TM_bact-type"/>
</dbReference>
<dbReference type="KEGG" id="nwr:E3U44_06855"/>
<accession>A0A4V1AVT5</accession>
<dbReference type="PANTHER" id="PTHR43332:SF2">
    <property type="entry name" value="INNER MEMBRANE TRANSPORT PERMEASE YADH"/>
    <property type="match status" value="1"/>
</dbReference>
<evidence type="ECO:0000259" key="7">
    <source>
        <dbReference type="PROSITE" id="PS51012"/>
    </source>
</evidence>
<dbReference type="NCBIfam" id="NF011648">
    <property type="entry name" value="PRK15066.1"/>
    <property type="match status" value="1"/>
</dbReference>
<dbReference type="OrthoDB" id="9804001at2"/>
<gene>
    <name evidence="8" type="ORF">E3U44_06855</name>
</gene>
<comment type="subcellular location">
    <subcellularLocation>
        <location evidence="6">Cell inner membrane</location>
        <topology evidence="6">Multi-pass membrane protein</topology>
    </subcellularLocation>
    <subcellularLocation>
        <location evidence="1">Membrane</location>
        <topology evidence="1">Multi-pass membrane protein</topology>
    </subcellularLocation>
</comment>
<feature type="transmembrane region" description="Helical" evidence="6">
    <location>
        <begin position="145"/>
        <end position="166"/>
    </location>
</feature>
<evidence type="ECO:0000256" key="3">
    <source>
        <dbReference type="ARBA" id="ARBA00022692"/>
    </source>
</evidence>
<dbReference type="PROSITE" id="PS51012">
    <property type="entry name" value="ABC_TM2"/>
    <property type="match status" value="1"/>
</dbReference>
<keyword evidence="3 6" id="KW-0812">Transmembrane</keyword>
<keyword evidence="5 6" id="KW-0472">Membrane</keyword>
<keyword evidence="9" id="KW-1185">Reference proteome</keyword>
<dbReference type="Pfam" id="PF01061">
    <property type="entry name" value="ABC2_membrane"/>
    <property type="match status" value="1"/>
</dbReference>
<dbReference type="PANTHER" id="PTHR43332">
    <property type="entry name" value="INNER MEMBRANE TRANSPORT PERMEASE YADH-RELATED"/>
    <property type="match status" value="1"/>
</dbReference>
<feature type="transmembrane region" description="Helical" evidence="6">
    <location>
        <begin position="60"/>
        <end position="86"/>
    </location>
</feature>
<feature type="transmembrane region" description="Helical" evidence="6">
    <location>
        <begin position="230"/>
        <end position="250"/>
    </location>
</feature>
<evidence type="ECO:0000256" key="2">
    <source>
        <dbReference type="ARBA" id="ARBA00007783"/>
    </source>
</evidence>
<reference evidence="8 9" key="1">
    <citation type="submission" date="2019-03" db="EMBL/GenBank/DDBJ databases">
        <title>The genome sequence of Nitrosococcus wardiae strain D1FHST reveals the archetypal metabolic capacity of ammonia-oxidizing Gammaproteobacteria.</title>
        <authorList>
            <person name="Wang L."/>
            <person name="Lim C.K."/>
            <person name="Hanson T.E."/>
            <person name="Dang H."/>
            <person name="Klotz M.G."/>
        </authorList>
    </citation>
    <scope>NUCLEOTIDE SEQUENCE [LARGE SCALE GENOMIC DNA]</scope>
    <source>
        <strain evidence="8 9">D1FHS</strain>
    </source>
</reference>
<feature type="transmembrane region" description="Helical" evidence="6">
    <location>
        <begin position="106"/>
        <end position="133"/>
    </location>
</feature>
<evidence type="ECO:0000313" key="8">
    <source>
        <dbReference type="EMBL" id="QBQ54255.1"/>
    </source>
</evidence>
<dbReference type="GO" id="GO:0140359">
    <property type="term" value="F:ABC-type transporter activity"/>
    <property type="evidence" value="ECO:0007669"/>
    <property type="project" value="InterPro"/>
</dbReference>
<keyword evidence="6" id="KW-1003">Cell membrane</keyword>
<dbReference type="EMBL" id="CP038033">
    <property type="protein sequence ID" value="QBQ54255.1"/>
    <property type="molecule type" value="Genomic_DNA"/>
</dbReference>
<evidence type="ECO:0000313" key="9">
    <source>
        <dbReference type="Proteomes" id="UP000294325"/>
    </source>
</evidence>
<evidence type="ECO:0000256" key="5">
    <source>
        <dbReference type="ARBA" id="ARBA00023136"/>
    </source>
</evidence>